<dbReference type="InterPro" id="IPR003594">
    <property type="entry name" value="HATPase_dom"/>
</dbReference>
<evidence type="ECO:0000256" key="8">
    <source>
        <dbReference type="SAM" id="Coils"/>
    </source>
</evidence>
<name>A0A4R6IJU0_9BACT</name>
<dbReference type="Pfam" id="PF02518">
    <property type="entry name" value="HATPase_c"/>
    <property type="match status" value="1"/>
</dbReference>
<feature type="coiled-coil region" evidence="8">
    <location>
        <begin position="370"/>
        <end position="397"/>
    </location>
</feature>
<keyword evidence="5" id="KW-0547">Nucleotide-binding</keyword>
<dbReference type="PANTHER" id="PTHR41523">
    <property type="entry name" value="TWO-COMPONENT SYSTEM SENSOR PROTEIN"/>
    <property type="match status" value="1"/>
</dbReference>
<evidence type="ECO:0000313" key="11">
    <source>
        <dbReference type="EMBL" id="TDO22273.1"/>
    </source>
</evidence>
<evidence type="ECO:0000256" key="2">
    <source>
        <dbReference type="ARBA" id="ARBA00012438"/>
    </source>
</evidence>
<comment type="caution">
    <text evidence="11">The sequence shown here is derived from an EMBL/GenBank/DDBJ whole genome shotgun (WGS) entry which is preliminary data.</text>
</comment>
<dbReference type="Gene3D" id="1.25.40.10">
    <property type="entry name" value="Tetratricopeptide repeat domain"/>
    <property type="match status" value="2"/>
</dbReference>
<evidence type="ECO:0000256" key="9">
    <source>
        <dbReference type="SAM" id="Phobius"/>
    </source>
</evidence>
<evidence type="ECO:0000256" key="1">
    <source>
        <dbReference type="ARBA" id="ARBA00000085"/>
    </source>
</evidence>
<dbReference type="Pfam" id="PF07568">
    <property type="entry name" value="HisKA_2"/>
    <property type="match status" value="1"/>
</dbReference>
<dbReference type="SMART" id="SM00028">
    <property type="entry name" value="TPR"/>
    <property type="match status" value="3"/>
</dbReference>
<keyword evidence="7" id="KW-0067">ATP-binding</keyword>
<dbReference type="SUPFAM" id="SSF55874">
    <property type="entry name" value="ATPase domain of HSP90 chaperone/DNA topoisomerase II/histidine kinase"/>
    <property type="match status" value="1"/>
</dbReference>
<sequence length="655" mass="74189">MMHGITILKRGRIFVCTLLCCAVLGLELTAQYNYVDTNLVRRQINATQSDSVRSRLYGILAWEMRFSNQQKAVELADSMLLISSPSKEYVRLAEAYRVKGFVKVVNQDIEGCLQMYELGIQYAKKGKNKYYESAILNLIGGMHQDKGDYDKAIAFFLEAEKAAEESRSSEMIAFTANCMAEAYSDAGRPISFTRPFYEKALREVLPRENWQYAGMIHSNMAKEYMMANRPDSAMLETEASIGYLNKVKRKGYVYATCATDIGEMLTRLKAYKEAEQYLLEAYYILDSLKTKDNKLIVLSALSNLYVESGQYTKAIERGRTLLYLAGLYKSKIFLRNAYKVLSETAEKKGQKDSALLYYKAYKLWNDSIFNENKERTIANAESRMKQTLQAKENEQLKSSNTRLRNNSLLAAGVACILLLAALIIVLANRKIKQKNLVLETQKQLIEKQSAEKDILLREIHHRVKNNLQVVSSLLNLQAASISDQKAVDALMASQKRVKAISLIHQNLYAFDDLSTISFTSYVKELYQDLRQLYNKGNIELICTAATEQLEFDIERSVPLGLILNEVITNALKYAFEGREQGVIHISCSTEADGVLTIQVADNGIGLSIPFENHDSASLGFRIIRELTRQLKGTVSCEVNQGTCFIFRIPQHRLKA</sequence>
<dbReference type="PROSITE" id="PS50109">
    <property type="entry name" value="HIS_KIN"/>
    <property type="match status" value="1"/>
</dbReference>
<dbReference type="InterPro" id="IPR011495">
    <property type="entry name" value="Sig_transdc_His_kin_sub2_dim/P"/>
</dbReference>
<dbReference type="InterPro" id="IPR036890">
    <property type="entry name" value="HATPase_C_sf"/>
</dbReference>
<dbReference type="InterPro" id="IPR005467">
    <property type="entry name" value="His_kinase_dom"/>
</dbReference>
<dbReference type="Proteomes" id="UP000295741">
    <property type="component" value="Unassembled WGS sequence"/>
</dbReference>
<protein>
    <recommendedName>
        <fullName evidence="2">histidine kinase</fullName>
        <ecNumber evidence="2">2.7.13.3</ecNumber>
    </recommendedName>
</protein>
<dbReference type="RefSeq" id="WP_133475880.1">
    <property type="nucleotide sequence ID" value="NZ_SNWP01000018.1"/>
</dbReference>
<dbReference type="Gene3D" id="3.30.450.20">
    <property type="entry name" value="PAS domain"/>
    <property type="match status" value="1"/>
</dbReference>
<evidence type="ECO:0000256" key="5">
    <source>
        <dbReference type="ARBA" id="ARBA00022741"/>
    </source>
</evidence>
<dbReference type="GO" id="GO:0005524">
    <property type="term" value="F:ATP binding"/>
    <property type="evidence" value="ECO:0007669"/>
    <property type="project" value="UniProtKB-KW"/>
</dbReference>
<keyword evidence="6 11" id="KW-0418">Kinase</keyword>
<gene>
    <name evidence="11" type="ORF">BC659_3416</name>
</gene>
<dbReference type="OrthoDB" id="1223659at2"/>
<keyword evidence="9" id="KW-0812">Transmembrane</keyword>
<keyword evidence="4" id="KW-0808">Transferase</keyword>
<dbReference type="Gene3D" id="3.30.565.10">
    <property type="entry name" value="Histidine kinase-like ATPase, C-terminal domain"/>
    <property type="match status" value="1"/>
</dbReference>
<evidence type="ECO:0000259" key="10">
    <source>
        <dbReference type="PROSITE" id="PS50109"/>
    </source>
</evidence>
<dbReference type="Pfam" id="PF13374">
    <property type="entry name" value="TPR_10"/>
    <property type="match status" value="1"/>
</dbReference>
<evidence type="ECO:0000256" key="7">
    <source>
        <dbReference type="ARBA" id="ARBA00022840"/>
    </source>
</evidence>
<keyword evidence="3" id="KW-0597">Phosphoprotein</keyword>
<accession>A0A4R6IJU0</accession>
<keyword evidence="8" id="KW-0175">Coiled coil</keyword>
<keyword evidence="9" id="KW-1133">Transmembrane helix</keyword>
<dbReference type="EC" id="2.7.13.3" evidence="2"/>
<evidence type="ECO:0000313" key="12">
    <source>
        <dbReference type="Proteomes" id="UP000295741"/>
    </source>
</evidence>
<proteinExistence type="predicted"/>
<dbReference type="GO" id="GO:0004673">
    <property type="term" value="F:protein histidine kinase activity"/>
    <property type="evidence" value="ECO:0007669"/>
    <property type="project" value="UniProtKB-EC"/>
</dbReference>
<evidence type="ECO:0000256" key="6">
    <source>
        <dbReference type="ARBA" id="ARBA00022777"/>
    </source>
</evidence>
<keyword evidence="9" id="KW-0472">Membrane</keyword>
<comment type="catalytic activity">
    <reaction evidence="1">
        <text>ATP + protein L-histidine = ADP + protein N-phospho-L-histidine.</text>
        <dbReference type="EC" id="2.7.13.3"/>
    </reaction>
</comment>
<evidence type="ECO:0000256" key="3">
    <source>
        <dbReference type="ARBA" id="ARBA00022553"/>
    </source>
</evidence>
<keyword evidence="12" id="KW-1185">Reference proteome</keyword>
<reference evidence="11 12" key="1">
    <citation type="submission" date="2019-03" db="EMBL/GenBank/DDBJ databases">
        <title>Genomic Encyclopedia of Archaeal and Bacterial Type Strains, Phase II (KMG-II): from individual species to whole genera.</title>
        <authorList>
            <person name="Goeker M."/>
        </authorList>
    </citation>
    <scope>NUCLEOTIDE SEQUENCE [LARGE SCALE GENOMIC DNA]</scope>
    <source>
        <strain evidence="11 12">DSM 28323</strain>
    </source>
</reference>
<evidence type="ECO:0000256" key="4">
    <source>
        <dbReference type="ARBA" id="ARBA00022679"/>
    </source>
</evidence>
<dbReference type="EMBL" id="SNWP01000018">
    <property type="protein sequence ID" value="TDO22273.1"/>
    <property type="molecule type" value="Genomic_DNA"/>
</dbReference>
<dbReference type="InterPro" id="IPR011990">
    <property type="entry name" value="TPR-like_helical_dom_sf"/>
</dbReference>
<feature type="domain" description="Histidine kinase" evidence="10">
    <location>
        <begin position="458"/>
        <end position="652"/>
    </location>
</feature>
<dbReference type="SMART" id="SM00387">
    <property type="entry name" value="HATPase_c"/>
    <property type="match status" value="1"/>
</dbReference>
<dbReference type="PANTHER" id="PTHR41523:SF8">
    <property type="entry name" value="ETHYLENE RESPONSE SENSOR PROTEIN"/>
    <property type="match status" value="1"/>
</dbReference>
<dbReference type="AlphaFoldDB" id="A0A4R6IJU0"/>
<feature type="transmembrane region" description="Helical" evidence="9">
    <location>
        <begin position="408"/>
        <end position="427"/>
    </location>
</feature>
<dbReference type="SUPFAM" id="SSF48452">
    <property type="entry name" value="TPR-like"/>
    <property type="match status" value="2"/>
</dbReference>
<dbReference type="InterPro" id="IPR019734">
    <property type="entry name" value="TPR_rpt"/>
</dbReference>
<organism evidence="11 12">
    <name type="scientific">Sediminibacterium goheungense</name>
    <dbReference type="NCBI Taxonomy" id="1086393"/>
    <lineage>
        <taxon>Bacteria</taxon>
        <taxon>Pseudomonadati</taxon>
        <taxon>Bacteroidota</taxon>
        <taxon>Chitinophagia</taxon>
        <taxon>Chitinophagales</taxon>
        <taxon>Chitinophagaceae</taxon>
        <taxon>Sediminibacterium</taxon>
    </lineage>
</organism>